<gene>
    <name evidence="1" type="ORF">GMARGA_LOCUS15283</name>
</gene>
<feature type="non-terminal residue" evidence="1">
    <location>
        <position position="64"/>
    </location>
</feature>
<organism evidence="1 2">
    <name type="scientific">Gigaspora margarita</name>
    <dbReference type="NCBI Taxonomy" id="4874"/>
    <lineage>
        <taxon>Eukaryota</taxon>
        <taxon>Fungi</taxon>
        <taxon>Fungi incertae sedis</taxon>
        <taxon>Mucoromycota</taxon>
        <taxon>Glomeromycotina</taxon>
        <taxon>Glomeromycetes</taxon>
        <taxon>Diversisporales</taxon>
        <taxon>Gigasporaceae</taxon>
        <taxon>Gigaspora</taxon>
    </lineage>
</organism>
<evidence type="ECO:0000313" key="1">
    <source>
        <dbReference type="EMBL" id="CAG8740020.1"/>
    </source>
</evidence>
<sequence length="64" mass="7508">MFGAKNGYSMTITKSKPNTVYLICDQGESYWNYQNYTDKTYFRSTSSRIIKCPFTLHDALHDQK</sequence>
<reference evidence="1 2" key="1">
    <citation type="submission" date="2021-06" db="EMBL/GenBank/DDBJ databases">
        <authorList>
            <person name="Kallberg Y."/>
            <person name="Tangrot J."/>
            <person name="Rosling A."/>
        </authorList>
    </citation>
    <scope>NUCLEOTIDE SEQUENCE [LARGE SCALE GENOMIC DNA]</scope>
    <source>
        <strain evidence="1 2">120-4 pot B 10/14</strain>
    </source>
</reference>
<evidence type="ECO:0000313" key="2">
    <source>
        <dbReference type="Proteomes" id="UP000789901"/>
    </source>
</evidence>
<proteinExistence type="predicted"/>
<name>A0ABN7V8C2_GIGMA</name>
<keyword evidence="2" id="KW-1185">Reference proteome</keyword>
<protein>
    <submittedName>
        <fullName evidence="1">11640_t:CDS:1</fullName>
    </submittedName>
</protein>
<dbReference type="EMBL" id="CAJVQB010010454">
    <property type="protein sequence ID" value="CAG8740020.1"/>
    <property type="molecule type" value="Genomic_DNA"/>
</dbReference>
<comment type="caution">
    <text evidence="1">The sequence shown here is derived from an EMBL/GenBank/DDBJ whole genome shotgun (WGS) entry which is preliminary data.</text>
</comment>
<dbReference type="Proteomes" id="UP000789901">
    <property type="component" value="Unassembled WGS sequence"/>
</dbReference>
<accession>A0ABN7V8C2</accession>